<protein>
    <submittedName>
        <fullName evidence="2">Uncharacterized protein</fullName>
    </submittedName>
</protein>
<reference evidence="2 3" key="1">
    <citation type="journal article" date="2018" name="Front. Plant Sci.">
        <title>Red Clover (Trifolium pratense) and Zigzag Clover (T. medium) - A Picture of Genomic Similarities and Differences.</title>
        <authorList>
            <person name="Dluhosova J."/>
            <person name="Istvanek J."/>
            <person name="Nedelnik J."/>
            <person name="Repkova J."/>
        </authorList>
    </citation>
    <scope>NUCLEOTIDE SEQUENCE [LARGE SCALE GENOMIC DNA]</scope>
    <source>
        <strain evidence="3">cv. 10/8</strain>
        <tissue evidence="2">Leaf</tissue>
    </source>
</reference>
<accession>A0A392P4G1</accession>
<dbReference type="Proteomes" id="UP000265520">
    <property type="component" value="Unassembled WGS sequence"/>
</dbReference>
<sequence length="80" mass="8887">LAQNINKTTMANLMFVHDPQAFVNRIVANRETFLSLMRKEEERSSLPLPSSDGAPSRAAPSSIKPTPPLYRRAHTSPTIL</sequence>
<feature type="region of interest" description="Disordered" evidence="1">
    <location>
        <begin position="39"/>
        <end position="80"/>
    </location>
</feature>
<feature type="non-terminal residue" evidence="2">
    <location>
        <position position="1"/>
    </location>
</feature>
<evidence type="ECO:0000256" key="1">
    <source>
        <dbReference type="SAM" id="MobiDB-lite"/>
    </source>
</evidence>
<name>A0A392P4G1_9FABA</name>
<proteinExistence type="predicted"/>
<organism evidence="2 3">
    <name type="scientific">Trifolium medium</name>
    <dbReference type="NCBI Taxonomy" id="97028"/>
    <lineage>
        <taxon>Eukaryota</taxon>
        <taxon>Viridiplantae</taxon>
        <taxon>Streptophyta</taxon>
        <taxon>Embryophyta</taxon>
        <taxon>Tracheophyta</taxon>
        <taxon>Spermatophyta</taxon>
        <taxon>Magnoliopsida</taxon>
        <taxon>eudicotyledons</taxon>
        <taxon>Gunneridae</taxon>
        <taxon>Pentapetalae</taxon>
        <taxon>rosids</taxon>
        <taxon>fabids</taxon>
        <taxon>Fabales</taxon>
        <taxon>Fabaceae</taxon>
        <taxon>Papilionoideae</taxon>
        <taxon>50 kb inversion clade</taxon>
        <taxon>NPAAA clade</taxon>
        <taxon>Hologalegina</taxon>
        <taxon>IRL clade</taxon>
        <taxon>Trifolieae</taxon>
        <taxon>Trifolium</taxon>
    </lineage>
</organism>
<evidence type="ECO:0000313" key="3">
    <source>
        <dbReference type="Proteomes" id="UP000265520"/>
    </source>
</evidence>
<keyword evidence="3" id="KW-1185">Reference proteome</keyword>
<comment type="caution">
    <text evidence="2">The sequence shown here is derived from an EMBL/GenBank/DDBJ whole genome shotgun (WGS) entry which is preliminary data.</text>
</comment>
<evidence type="ECO:0000313" key="2">
    <source>
        <dbReference type="EMBL" id="MCI06918.1"/>
    </source>
</evidence>
<dbReference type="AlphaFoldDB" id="A0A392P4G1"/>
<dbReference type="EMBL" id="LXQA010063502">
    <property type="protein sequence ID" value="MCI06918.1"/>
    <property type="molecule type" value="Genomic_DNA"/>
</dbReference>